<gene>
    <name evidence="1" type="ORF">IQ215_12985</name>
</gene>
<keyword evidence="2" id="KW-1185">Reference proteome</keyword>
<reference evidence="1 2" key="1">
    <citation type="submission" date="2020-10" db="EMBL/GenBank/DDBJ databases">
        <authorList>
            <person name="Castelo-Branco R."/>
            <person name="Eusebio N."/>
            <person name="Adriana R."/>
            <person name="Vieira A."/>
            <person name="Brugerolle De Fraissinette N."/>
            <person name="Rezende De Castro R."/>
            <person name="Schneider M.P."/>
            <person name="Vasconcelos V."/>
            <person name="Leao P.N."/>
        </authorList>
    </citation>
    <scope>NUCLEOTIDE SEQUENCE [LARGE SCALE GENOMIC DNA]</scope>
    <source>
        <strain evidence="1 2">LEGE 03274</strain>
    </source>
</reference>
<dbReference type="NCBIfam" id="NF047399">
    <property type="entry name" value="BrnA_antitoxin_add"/>
    <property type="match status" value="1"/>
</dbReference>
<evidence type="ECO:0000313" key="2">
    <source>
        <dbReference type="Proteomes" id="UP000654604"/>
    </source>
</evidence>
<dbReference type="EMBL" id="JADEWC010000038">
    <property type="protein sequence ID" value="MBE9223612.1"/>
    <property type="molecule type" value="Genomic_DNA"/>
</dbReference>
<name>A0ABR9V6U5_9CHRO</name>
<sequence length="74" mass="8583">MKAEELDLLFDNGEDVLEYFDLDSLKRPGLEMDAMEISFPQWMIEAMEMEAQRIGVDIQAVIKMWIAQRLDAMG</sequence>
<dbReference type="Proteomes" id="UP000654604">
    <property type="component" value="Unassembled WGS sequence"/>
</dbReference>
<comment type="caution">
    <text evidence="1">The sequence shown here is derived from an EMBL/GenBank/DDBJ whole genome shotgun (WGS) entry which is preliminary data.</text>
</comment>
<protein>
    <submittedName>
        <fullName evidence="1">CopG family transcriptional regulator</fullName>
    </submittedName>
</protein>
<dbReference type="RefSeq" id="WP_193801841.1">
    <property type="nucleotide sequence ID" value="NZ_JADEWC010000038.1"/>
</dbReference>
<organism evidence="1 2">
    <name type="scientific">Cyanobacterium stanieri LEGE 03274</name>
    <dbReference type="NCBI Taxonomy" id="1828756"/>
    <lineage>
        <taxon>Bacteria</taxon>
        <taxon>Bacillati</taxon>
        <taxon>Cyanobacteriota</taxon>
        <taxon>Cyanophyceae</taxon>
        <taxon>Oscillatoriophycideae</taxon>
        <taxon>Chroococcales</taxon>
        <taxon>Geminocystaceae</taxon>
        <taxon>Cyanobacterium</taxon>
    </lineage>
</organism>
<proteinExistence type="predicted"/>
<accession>A0ABR9V6U5</accession>
<evidence type="ECO:0000313" key="1">
    <source>
        <dbReference type="EMBL" id="MBE9223612.1"/>
    </source>
</evidence>